<dbReference type="AlphaFoldDB" id="A0A8K0WRL1"/>
<keyword evidence="1" id="KW-1133">Transmembrane helix</keyword>
<dbReference type="EMBL" id="JAGPNK010000006">
    <property type="protein sequence ID" value="KAH7320074.1"/>
    <property type="molecule type" value="Genomic_DNA"/>
</dbReference>
<evidence type="ECO:0000313" key="2">
    <source>
        <dbReference type="EMBL" id="KAH7320074.1"/>
    </source>
</evidence>
<keyword evidence="1" id="KW-0472">Membrane</keyword>
<accession>A0A8K0WRL1</accession>
<feature type="transmembrane region" description="Helical" evidence="1">
    <location>
        <begin position="87"/>
        <end position="105"/>
    </location>
</feature>
<evidence type="ECO:0000256" key="1">
    <source>
        <dbReference type="SAM" id="Phobius"/>
    </source>
</evidence>
<gene>
    <name evidence="2" type="ORF">B0I35DRAFT_227741</name>
</gene>
<keyword evidence="1" id="KW-0812">Transmembrane</keyword>
<feature type="transmembrane region" description="Helical" evidence="1">
    <location>
        <begin position="44"/>
        <end position="67"/>
    </location>
</feature>
<keyword evidence="3" id="KW-1185">Reference proteome</keyword>
<evidence type="ECO:0000313" key="3">
    <source>
        <dbReference type="Proteomes" id="UP000813444"/>
    </source>
</evidence>
<proteinExistence type="predicted"/>
<sequence length="179" mass="19676">MAAPPALCCKDNHSSIICMSFSPLYHGVLFSSLRSNCVFPSPRAASGACPVLNFMATVATWFLPFVMPPSQAVEMMTFANALVGTEYSVLVCTTGSFLWLLAAYFENLMLNIAKQPSLSKTLDNFNLIPWAAKFSRMPAHLLDEGRPSQLLEDGFLFTTAAAQQHGRPLPTHEPDIVYR</sequence>
<name>A0A8K0WRL1_9HYPO</name>
<protein>
    <submittedName>
        <fullName evidence="2">Uncharacterized protein</fullName>
    </submittedName>
</protein>
<comment type="caution">
    <text evidence="2">The sequence shown here is derived from an EMBL/GenBank/DDBJ whole genome shotgun (WGS) entry which is preliminary data.</text>
</comment>
<organism evidence="2 3">
    <name type="scientific">Stachybotrys elegans</name>
    <dbReference type="NCBI Taxonomy" id="80388"/>
    <lineage>
        <taxon>Eukaryota</taxon>
        <taxon>Fungi</taxon>
        <taxon>Dikarya</taxon>
        <taxon>Ascomycota</taxon>
        <taxon>Pezizomycotina</taxon>
        <taxon>Sordariomycetes</taxon>
        <taxon>Hypocreomycetidae</taxon>
        <taxon>Hypocreales</taxon>
        <taxon>Stachybotryaceae</taxon>
        <taxon>Stachybotrys</taxon>
    </lineage>
</organism>
<reference evidence="2" key="1">
    <citation type="journal article" date="2021" name="Nat. Commun.">
        <title>Genetic determinants of endophytism in the Arabidopsis root mycobiome.</title>
        <authorList>
            <person name="Mesny F."/>
            <person name="Miyauchi S."/>
            <person name="Thiergart T."/>
            <person name="Pickel B."/>
            <person name="Atanasova L."/>
            <person name="Karlsson M."/>
            <person name="Huettel B."/>
            <person name="Barry K.W."/>
            <person name="Haridas S."/>
            <person name="Chen C."/>
            <person name="Bauer D."/>
            <person name="Andreopoulos W."/>
            <person name="Pangilinan J."/>
            <person name="LaButti K."/>
            <person name="Riley R."/>
            <person name="Lipzen A."/>
            <person name="Clum A."/>
            <person name="Drula E."/>
            <person name="Henrissat B."/>
            <person name="Kohler A."/>
            <person name="Grigoriev I.V."/>
            <person name="Martin F.M."/>
            <person name="Hacquard S."/>
        </authorList>
    </citation>
    <scope>NUCLEOTIDE SEQUENCE</scope>
    <source>
        <strain evidence="2">MPI-CAGE-CH-0235</strain>
    </source>
</reference>
<dbReference type="Proteomes" id="UP000813444">
    <property type="component" value="Unassembled WGS sequence"/>
</dbReference>